<dbReference type="AlphaFoldDB" id="A0A176VVH5"/>
<proteinExistence type="predicted"/>
<feature type="region of interest" description="Disordered" evidence="1">
    <location>
        <begin position="17"/>
        <end position="38"/>
    </location>
</feature>
<dbReference type="EMBL" id="LVLJ01002476">
    <property type="protein sequence ID" value="OAE24757.1"/>
    <property type="molecule type" value="Genomic_DNA"/>
</dbReference>
<organism evidence="2 3">
    <name type="scientific">Marchantia polymorpha subsp. ruderalis</name>
    <dbReference type="NCBI Taxonomy" id="1480154"/>
    <lineage>
        <taxon>Eukaryota</taxon>
        <taxon>Viridiplantae</taxon>
        <taxon>Streptophyta</taxon>
        <taxon>Embryophyta</taxon>
        <taxon>Marchantiophyta</taxon>
        <taxon>Marchantiopsida</taxon>
        <taxon>Marchantiidae</taxon>
        <taxon>Marchantiales</taxon>
        <taxon>Marchantiaceae</taxon>
        <taxon>Marchantia</taxon>
    </lineage>
</organism>
<keyword evidence="3" id="KW-1185">Reference proteome</keyword>
<evidence type="ECO:0000313" key="3">
    <source>
        <dbReference type="Proteomes" id="UP000077202"/>
    </source>
</evidence>
<name>A0A176VVH5_MARPO</name>
<evidence type="ECO:0000313" key="2">
    <source>
        <dbReference type="EMBL" id="OAE24757.1"/>
    </source>
</evidence>
<gene>
    <name evidence="2" type="ORF">AXG93_48s1050</name>
</gene>
<protein>
    <submittedName>
        <fullName evidence="2">Uncharacterized protein</fullName>
    </submittedName>
</protein>
<reference evidence="2" key="1">
    <citation type="submission" date="2016-03" db="EMBL/GenBank/DDBJ databases">
        <title>Mechanisms controlling the formation of the plant cell surface in tip-growing cells are functionally conserved among land plants.</title>
        <authorList>
            <person name="Honkanen S."/>
            <person name="Jones V.A."/>
            <person name="Morieri G."/>
            <person name="Champion C."/>
            <person name="Hetherington A.J."/>
            <person name="Kelly S."/>
            <person name="Saint-Marcoux D."/>
            <person name="Proust H."/>
            <person name="Prescott H."/>
            <person name="Dolan L."/>
        </authorList>
    </citation>
    <scope>NUCLEOTIDE SEQUENCE [LARGE SCALE GENOMIC DNA]</scope>
    <source>
        <tissue evidence="2">Whole gametophyte</tissue>
    </source>
</reference>
<evidence type="ECO:0000256" key="1">
    <source>
        <dbReference type="SAM" id="MobiDB-lite"/>
    </source>
</evidence>
<comment type="caution">
    <text evidence="2">The sequence shown here is derived from an EMBL/GenBank/DDBJ whole genome shotgun (WGS) entry which is preliminary data.</text>
</comment>
<accession>A0A176VVH5</accession>
<sequence>MVRESLELPPCHDASLTNEFASESHHSTPRQSDETRHSAVSRAQRLYDPKLASRLLFDKIIHSDYSEVIYCSRIGIRCPSVVRRKTALYDVGVQHHDLSMFRMMSDMDDTPRMRRKNPVPWPALRGVWPREGRSEVMRRYPSGAGNQRKPAGVPFVRMRELAGRRAQSITGPAGGCNFGATTAPDRSPAGSEMGID</sequence>
<dbReference type="Proteomes" id="UP000077202">
    <property type="component" value="Unassembled WGS sequence"/>
</dbReference>
<feature type="compositionally biased region" description="Basic and acidic residues" evidence="1">
    <location>
        <begin position="22"/>
        <end position="37"/>
    </location>
</feature>
<feature type="region of interest" description="Disordered" evidence="1">
    <location>
        <begin position="166"/>
        <end position="196"/>
    </location>
</feature>